<dbReference type="RefSeq" id="XP_064724901.1">
    <property type="nucleotide sequence ID" value="XM_064879318.1"/>
</dbReference>
<name>A0ABR0R857_9EURO</name>
<dbReference type="Proteomes" id="UP001334248">
    <property type="component" value="Unassembled WGS sequence"/>
</dbReference>
<reference evidence="1 2" key="1">
    <citation type="journal article" date="2023" name="Res Sq">
        <title>Genomic and morphological characterization of Knufia obscura isolated from the Mars 2020 spacecraft assembly facility.</title>
        <authorList>
            <person name="Chander A.M."/>
            <person name="Teixeira M.M."/>
            <person name="Singh N.K."/>
            <person name="Williams M.P."/>
            <person name="Parker C.W."/>
            <person name="Leo P."/>
            <person name="Stajich J.E."/>
            <person name="Torok T."/>
            <person name="Tighe S."/>
            <person name="Mason C.E."/>
            <person name="Venkateswaran K."/>
        </authorList>
    </citation>
    <scope>NUCLEOTIDE SEQUENCE [LARGE SCALE GENOMIC DNA]</scope>
    <source>
        <strain evidence="1 2">CCFEE 5817</strain>
    </source>
</reference>
<dbReference type="GeneID" id="90004379"/>
<evidence type="ECO:0000313" key="1">
    <source>
        <dbReference type="EMBL" id="KAK5936811.1"/>
    </source>
</evidence>
<sequence length="265" mass="29221">MASATNMQDPDCARAQQSCQLQANVPHFHVQHLIPGLTTEEQFYAAAASEQYIPVPAYNDGVDRWTSGELQEDTIFQSNETDMDWSSPFDHADHAGIDSWGPPDHDHIDPFIDGYIVPPGVLLDNELPDSTYPDTTYPDMFFDPVSAEGMVMAYPTVTQNMVAPPTTSAVDMMPDMTMPDTDTVTYVSPSVEEYPGSIQDTQQEIAACRHRTNLSLANARDVLESIDLNSSTETVVETVDALSRDVDQLLLEVRTSEAERPNSSS</sequence>
<comment type="caution">
    <text evidence="1">The sequence shown here is derived from an EMBL/GenBank/DDBJ whole genome shotgun (WGS) entry which is preliminary data.</text>
</comment>
<dbReference type="EMBL" id="JAVHJV010000022">
    <property type="protein sequence ID" value="KAK5936811.1"/>
    <property type="molecule type" value="Genomic_DNA"/>
</dbReference>
<evidence type="ECO:0000313" key="2">
    <source>
        <dbReference type="Proteomes" id="UP001334248"/>
    </source>
</evidence>
<protein>
    <submittedName>
        <fullName evidence="1">Uncharacterized protein</fullName>
    </submittedName>
</protein>
<organism evidence="1 2">
    <name type="scientific">Knufia obscura</name>
    <dbReference type="NCBI Taxonomy" id="1635080"/>
    <lineage>
        <taxon>Eukaryota</taxon>
        <taxon>Fungi</taxon>
        <taxon>Dikarya</taxon>
        <taxon>Ascomycota</taxon>
        <taxon>Pezizomycotina</taxon>
        <taxon>Eurotiomycetes</taxon>
        <taxon>Chaetothyriomycetidae</taxon>
        <taxon>Chaetothyriales</taxon>
        <taxon>Trichomeriaceae</taxon>
        <taxon>Knufia</taxon>
    </lineage>
</organism>
<gene>
    <name evidence="1" type="ORF">PMZ80_010930</name>
</gene>
<accession>A0ABR0R857</accession>
<proteinExistence type="predicted"/>
<keyword evidence="2" id="KW-1185">Reference proteome</keyword>